<evidence type="ECO:0000313" key="2">
    <source>
        <dbReference type="Proteomes" id="UP001497700"/>
    </source>
</evidence>
<comment type="caution">
    <text evidence="1">The sequence shown here is derived from an EMBL/GenBank/DDBJ whole genome shotgun (WGS) entry which is preliminary data.</text>
</comment>
<organism evidence="1 2">
    <name type="scientific">Hypoxylon rubiginosum</name>
    <dbReference type="NCBI Taxonomy" id="110542"/>
    <lineage>
        <taxon>Eukaryota</taxon>
        <taxon>Fungi</taxon>
        <taxon>Dikarya</taxon>
        <taxon>Ascomycota</taxon>
        <taxon>Pezizomycotina</taxon>
        <taxon>Sordariomycetes</taxon>
        <taxon>Xylariomycetidae</taxon>
        <taxon>Xylariales</taxon>
        <taxon>Hypoxylaceae</taxon>
        <taxon>Hypoxylon</taxon>
    </lineage>
</organism>
<protein>
    <submittedName>
        <fullName evidence="1">Uncharacterized protein</fullName>
    </submittedName>
</protein>
<dbReference type="EMBL" id="MU393503">
    <property type="protein sequence ID" value="KAI4863486.1"/>
    <property type="molecule type" value="Genomic_DNA"/>
</dbReference>
<dbReference type="Proteomes" id="UP001497700">
    <property type="component" value="Unassembled WGS sequence"/>
</dbReference>
<accession>A0ACB9YWN4</accession>
<sequence length="94" mass="10518">MINSLQCLILIPTHLVRLGHALKTYHGGLSYEVAEGCGLGLTREMQVIDCLIRKYPGIGYPRRVYRWLTEPTVTAELQKSFIDSGTKKPEASTI</sequence>
<keyword evidence="2" id="KW-1185">Reference proteome</keyword>
<proteinExistence type="predicted"/>
<gene>
    <name evidence="1" type="ORF">F4820DRAFT_372871</name>
</gene>
<name>A0ACB9YWN4_9PEZI</name>
<reference evidence="1 2" key="1">
    <citation type="journal article" date="2022" name="New Phytol.">
        <title>Ecological generalism drives hyperdiversity of secondary metabolite gene clusters in xylarialean endophytes.</title>
        <authorList>
            <person name="Franco M.E.E."/>
            <person name="Wisecaver J.H."/>
            <person name="Arnold A.E."/>
            <person name="Ju Y.M."/>
            <person name="Slot J.C."/>
            <person name="Ahrendt S."/>
            <person name="Moore L.P."/>
            <person name="Eastman K.E."/>
            <person name="Scott K."/>
            <person name="Konkel Z."/>
            <person name="Mondo S.J."/>
            <person name="Kuo A."/>
            <person name="Hayes R.D."/>
            <person name="Haridas S."/>
            <person name="Andreopoulos B."/>
            <person name="Riley R."/>
            <person name="LaButti K."/>
            <person name="Pangilinan J."/>
            <person name="Lipzen A."/>
            <person name="Amirebrahimi M."/>
            <person name="Yan J."/>
            <person name="Adam C."/>
            <person name="Keymanesh K."/>
            <person name="Ng V."/>
            <person name="Louie K."/>
            <person name="Northen T."/>
            <person name="Drula E."/>
            <person name="Henrissat B."/>
            <person name="Hsieh H.M."/>
            <person name="Youens-Clark K."/>
            <person name="Lutzoni F."/>
            <person name="Miadlikowska J."/>
            <person name="Eastwood D.C."/>
            <person name="Hamelin R.C."/>
            <person name="Grigoriev I.V."/>
            <person name="U'Ren J.M."/>
        </authorList>
    </citation>
    <scope>NUCLEOTIDE SEQUENCE [LARGE SCALE GENOMIC DNA]</scope>
    <source>
        <strain evidence="1 2">CBS 119005</strain>
    </source>
</reference>
<evidence type="ECO:0000313" key="1">
    <source>
        <dbReference type="EMBL" id="KAI4863486.1"/>
    </source>
</evidence>